<gene>
    <name evidence="1" type="ORF">B5808_18695</name>
</gene>
<protein>
    <submittedName>
        <fullName evidence="1">Uncharacterized protein</fullName>
    </submittedName>
</protein>
<keyword evidence="2" id="KW-1185">Reference proteome</keyword>
<dbReference type="STRING" id="1619308.B5808_18695"/>
<organism evidence="1 2">
    <name type="scientific">Cnuibacter physcomitrellae</name>
    <dbReference type="NCBI Taxonomy" id="1619308"/>
    <lineage>
        <taxon>Bacteria</taxon>
        <taxon>Bacillati</taxon>
        <taxon>Actinomycetota</taxon>
        <taxon>Actinomycetes</taxon>
        <taxon>Micrococcales</taxon>
        <taxon>Microbacteriaceae</taxon>
        <taxon>Cnuibacter</taxon>
    </lineage>
</organism>
<reference evidence="1 2" key="1">
    <citation type="submission" date="2017-04" db="EMBL/GenBank/DDBJ databases">
        <authorList>
            <person name="Afonso C.L."/>
            <person name="Miller P.J."/>
            <person name="Scott M.A."/>
            <person name="Spackman E."/>
            <person name="Goraichik I."/>
            <person name="Dimitrov K.M."/>
            <person name="Suarez D.L."/>
            <person name="Swayne D.E."/>
        </authorList>
    </citation>
    <scope>NUCLEOTIDE SEQUENCE [LARGE SCALE GENOMIC DNA]</scope>
    <source>
        <strain evidence="2">XA(T)</strain>
    </source>
</reference>
<dbReference type="Proteomes" id="UP000192775">
    <property type="component" value="Chromosome"/>
</dbReference>
<dbReference type="AlphaFoldDB" id="A0A1X9LPB8"/>
<dbReference type="KEGG" id="cphy:B5808_18695"/>
<proteinExistence type="predicted"/>
<dbReference type="EMBL" id="CP020715">
    <property type="protein sequence ID" value="ARJ07026.1"/>
    <property type="molecule type" value="Genomic_DNA"/>
</dbReference>
<dbReference type="RefSeq" id="WP_085021164.1">
    <property type="nucleotide sequence ID" value="NZ_BMHD01000001.1"/>
</dbReference>
<accession>A0A1X9LPB8</accession>
<sequence length="231" mass="24069">MRNPVSAAAVTGLVMIVLGALVYAVFSSLDLEDYAMTCTSGLGCVSRDPLLFTLHGAALDHVQPLFLAGAVSASASLALAAVRPLLPTPTNARRAAMRPTVVLWCVAAVLIVGGSGYAVWSRTPDVTNSTIQECTPGVGCSQTVVYTLQQLSYVVVPAALTAGFLTLALALVVTALRRRRPALDPDASVEADDDTTGVGGGTATRDRDTVWGGSDLTPFMPPPDRSAEQRR</sequence>
<name>A0A1X9LPB8_9MICO</name>
<evidence type="ECO:0000313" key="2">
    <source>
        <dbReference type="Proteomes" id="UP000192775"/>
    </source>
</evidence>
<evidence type="ECO:0000313" key="1">
    <source>
        <dbReference type="EMBL" id="ARJ07026.1"/>
    </source>
</evidence>